<dbReference type="PANTHER" id="PTHR23239:SF378">
    <property type="entry name" value="KERATIN, TYPE I CYTOSKELETAL 47 KDA"/>
    <property type="match status" value="1"/>
</dbReference>
<dbReference type="FunFam" id="1.20.5.500:FF:000001">
    <property type="entry name" value="Type II keratin 23"/>
    <property type="match status" value="1"/>
</dbReference>
<evidence type="ECO:0000313" key="6">
    <source>
        <dbReference type="EMBL" id="KAG9474177.1"/>
    </source>
</evidence>
<dbReference type="GO" id="GO:0045109">
    <property type="term" value="P:intermediate filament organization"/>
    <property type="evidence" value="ECO:0007669"/>
    <property type="project" value="TreeGrafter"/>
</dbReference>
<dbReference type="AlphaFoldDB" id="A0A8J6ERE4"/>
<keyword evidence="1 3" id="KW-0403">Intermediate filament</keyword>
<dbReference type="InterPro" id="IPR039008">
    <property type="entry name" value="IF_rod_dom"/>
</dbReference>
<dbReference type="FunFam" id="1.20.5.170:FF:000002">
    <property type="entry name" value="Type I keratin KA11"/>
    <property type="match status" value="1"/>
</dbReference>
<dbReference type="InterPro" id="IPR002957">
    <property type="entry name" value="Keratin_I"/>
</dbReference>
<sequence>MSFSTRSTQRARSVAGGAGSIRMSSVTSMMVPVFNGGLDAASFGNNNKETMNNLNDRLAAYLERVRSLEQTNTDLEAKISVFYERKASISPFDPSGFYETIRKLRAEILKATTDNAGVLLQIDNAKLAADDFRIKFESELAVRLGVECDVAALRKALDGLTINRSDLELEIESLKEELIILKKNHEEELSVLKGQIGNKVNVELDSAPPVDLSKIIAELRQQYEDMVEKNRQEVETWYRAQHEHLSKEVAMCQQSFESSRTEVTSLKRTLQSLEVELQTLLNMKQALEGTLAETEGSYAAELAKIQIGISQIEREHQQVRTDYQHHSLEYKKLLDIKTRLEEEIATYRRLLDGEDLNIPETSQLETLRNIKIVKKEQAQSSTTKTIRTVKTFVEEMVDGKVVSSTSFEEVPQIIG</sequence>
<reference evidence="6" key="1">
    <citation type="thesis" date="2020" institute="ProQuest LLC" country="789 East Eisenhower Parkway, Ann Arbor, MI, USA">
        <title>Comparative Genomics and Chromosome Evolution.</title>
        <authorList>
            <person name="Mudd A.B."/>
        </authorList>
    </citation>
    <scope>NUCLEOTIDE SEQUENCE</scope>
    <source>
        <strain evidence="6">HN-11 Male</strain>
        <tissue evidence="6">Kidney and liver</tissue>
    </source>
</reference>
<dbReference type="Gene3D" id="1.20.5.500">
    <property type="entry name" value="Single helix bin"/>
    <property type="match status" value="1"/>
</dbReference>
<proteinExistence type="inferred from homology"/>
<dbReference type="GO" id="GO:0030855">
    <property type="term" value="P:epithelial cell differentiation"/>
    <property type="evidence" value="ECO:0007669"/>
    <property type="project" value="TreeGrafter"/>
</dbReference>
<organism evidence="6 7">
    <name type="scientific">Eleutherodactylus coqui</name>
    <name type="common">Puerto Rican coqui</name>
    <dbReference type="NCBI Taxonomy" id="57060"/>
    <lineage>
        <taxon>Eukaryota</taxon>
        <taxon>Metazoa</taxon>
        <taxon>Chordata</taxon>
        <taxon>Craniata</taxon>
        <taxon>Vertebrata</taxon>
        <taxon>Euteleostomi</taxon>
        <taxon>Amphibia</taxon>
        <taxon>Batrachia</taxon>
        <taxon>Anura</taxon>
        <taxon>Neobatrachia</taxon>
        <taxon>Hyloidea</taxon>
        <taxon>Eleutherodactylidae</taxon>
        <taxon>Eleutherodactylinae</taxon>
        <taxon>Eleutherodactylus</taxon>
        <taxon>Eleutherodactylus</taxon>
    </lineage>
</organism>
<dbReference type="GO" id="GO:0005882">
    <property type="term" value="C:intermediate filament"/>
    <property type="evidence" value="ECO:0007669"/>
    <property type="project" value="UniProtKB-KW"/>
</dbReference>
<feature type="coiled-coil region" evidence="4">
    <location>
        <begin position="51"/>
        <end position="78"/>
    </location>
</feature>
<evidence type="ECO:0000313" key="7">
    <source>
        <dbReference type="Proteomes" id="UP000770717"/>
    </source>
</evidence>
<dbReference type="PRINTS" id="PR01248">
    <property type="entry name" value="TYPE1KERATIN"/>
</dbReference>
<accession>A0A8J6ERE4</accession>
<feature type="coiled-coil region" evidence="4">
    <location>
        <begin position="150"/>
        <end position="290"/>
    </location>
</feature>
<protein>
    <recommendedName>
        <fullName evidence="5">IF rod domain-containing protein</fullName>
    </recommendedName>
</protein>
<evidence type="ECO:0000256" key="2">
    <source>
        <dbReference type="ARBA" id="ARBA00023054"/>
    </source>
</evidence>
<dbReference type="GO" id="GO:0005198">
    <property type="term" value="F:structural molecule activity"/>
    <property type="evidence" value="ECO:0007669"/>
    <property type="project" value="InterPro"/>
</dbReference>
<evidence type="ECO:0000256" key="1">
    <source>
        <dbReference type="ARBA" id="ARBA00022754"/>
    </source>
</evidence>
<gene>
    <name evidence="6" type="ORF">GDO78_004469</name>
</gene>
<evidence type="ECO:0000256" key="3">
    <source>
        <dbReference type="RuleBase" id="RU000685"/>
    </source>
</evidence>
<dbReference type="SUPFAM" id="SSF64593">
    <property type="entry name" value="Intermediate filament protein, coiled coil region"/>
    <property type="match status" value="2"/>
</dbReference>
<dbReference type="Gene3D" id="1.20.5.1160">
    <property type="entry name" value="Vasodilator-stimulated phosphoprotein"/>
    <property type="match status" value="1"/>
</dbReference>
<dbReference type="PROSITE" id="PS00226">
    <property type="entry name" value="IF_ROD_1"/>
    <property type="match status" value="1"/>
</dbReference>
<dbReference type="Gene3D" id="1.20.5.170">
    <property type="match status" value="1"/>
</dbReference>
<dbReference type="PROSITE" id="PS51842">
    <property type="entry name" value="IF_ROD_2"/>
    <property type="match status" value="1"/>
</dbReference>
<evidence type="ECO:0000259" key="5">
    <source>
        <dbReference type="PROSITE" id="PS51842"/>
    </source>
</evidence>
<dbReference type="Pfam" id="PF00038">
    <property type="entry name" value="Filament"/>
    <property type="match status" value="1"/>
</dbReference>
<dbReference type="PANTHER" id="PTHR23239">
    <property type="entry name" value="INTERMEDIATE FILAMENT"/>
    <property type="match status" value="1"/>
</dbReference>
<dbReference type="Proteomes" id="UP000770717">
    <property type="component" value="Unassembled WGS sequence"/>
</dbReference>
<dbReference type="InterPro" id="IPR018039">
    <property type="entry name" value="IF_conserved"/>
</dbReference>
<dbReference type="EMBL" id="WNTK01000013">
    <property type="protein sequence ID" value="KAG9474177.1"/>
    <property type="molecule type" value="Genomic_DNA"/>
</dbReference>
<comment type="similarity">
    <text evidence="3">Belongs to the intermediate filament family.</text>
</comment>
<keyword evidence="2 4" id="KW-0175">Coiled coil</keyword>
<evidence type="ECO:0000256" key="4">
    <source>
        <dbReference type="SAM" id="Coils"/>
    </source>
</evidence>
<name>A0A8J6ERE4_ELECQ</name>
<comment type="caution">
    <text evidence="6">The sequence shown here is derived from an EMBL/GenBank/DDBJ whole genome shotgun (WGS) entry which is preliminary data.</text>
</comment>
<keyword evidence="7" id="KW-1185">Reference proteome</keyword>
<dbReference type="SMART" id="SM01391">
    <property type="entry name" value="Filament"/>
    <property type="match status" value="1"/>
</dbReference>
<feature type="domain" description="IF rod" evidence="5">
    <location>
        <begin position="47"/>
        <end position="358"/>
    </location>
</feature>
<dbReference type="OrthoDB" id="2441647at2759"/>